<dbReference type="AlphaFoldDB" id="I9DTV4"/>
<name>I9DTV4_9ALTE</name>
<dbReference type="Proteomes" id="UP000035062">
    <property type="component" value="Unassembled WGS sequence"/>
</dbReference>
<feature type="transmembrane region" description="Helical" evidence="1">
    <location>
        <begin position="20"/>
        <end position="39"/>
    </location>
</feature>
<gene>
    <name evidence="2" type="ORF">AGRI_05742</name>
</gene>
<dbReference type="STRING" id="1195246.AGRI_05742"/>
<evidence type="ECO:0000256" key="1">
    <source>
        <dbReference type="SAM" id="Phobius"/>
    </source>
</evidence>
<reference evidence="2 3" key="1">
    <citation type="journal article" date="2012" name="J. Bacteriol.">
        <title>Genome Sequence of Pectin-Degrading Alishewanella agri, Isolated from Landfill Soil.</title>
        <authorList>
            <person name="Kim J."/>
            <person name="Jung J."/>
            <person name="Sung J.S."/>
            <person name="Chun J."/>
            <person name="Park W."/>
        </authorList>
    </citation>
    <scope>NUCLEOTIDE SEQUENCE [LARGE SCALE GENOMIC DNA]</scope>
    <source>
        <strain evidence="2 3">BL06</strain>
    </source>
</reference>
<proteinExistence type="predicted"/>
<protein>
    <submittedName>
        <fullName evidence="2">Uncharacterized protein</fullName>
    </submittedName>
</protein>
<evidence type="ECO:0000313" key="2">
    <source>
        <dbReference type="EMBL" id="EIW89580.1"/>
    </source>
</evidence>
<keyword evidence="1" id="KW-1133">Transmembrane helix</keyword>
<dbReference type="RefSeq" id="WP_008984063.1">
    <property type="nucleotide sequence ID" value="NZ_AKKU01000011.1"/>
</dbReference>
<feature type="transmembrane region" description="Helical" evidence="1">
    <location>
        <begin position="141"/>
        <end position="159"/>
    </location>
</feature>
<evidence type="ECO:0000313" key="3">
    <source>
        <dbReference type="Proteomes" id="UP000035062"/>
    </source>
</evidence>
<feature type="transmembrane region" description="Helical" evidence="1">
    <location>
        <begin position="107"/>
        <end position="129"/>
    </location>
</feature>
<feature type="transmembrane region" description="Helical" evidence="1">
    <location>
        <begin position="180"/>
        <end position="203"/>
    </location>
</feature>
<keyword evidence="1" id="KW-0812">Transmembrane</keyword>
<sequence>MTKFAEVADALRIEYKTHKWNYLSFILFTFACFAIAYIAESLGIAAMINNLVGSDFSLSRQIRLAPLEHFAPTTIVYSVALLFLLVSCCRLVFGTNERVAGFVKQKLLNPIVAFFSSLCRAMIGVLLAVTLLNLMLDFDSLLWIFFLFSLIFPILVMSANQSMGKLLQPIEGLTFDTGFWGTRAVGLLMITIALLSSLGVYGLELIGNKLF</sequence>
<comment type="caution">
    <text evidence="2">The sequence shown here is derived from an EMBL/GenBank/DDBJ whole genome shotgun (WGS) entry which is preliminary data.</text>
</comment>
<keyword evidence="1" id="KW-0472">Membrane</keyword>
<organism evidence="2 3">
    <name type="scientific">Alishewanella agri BL06</name>
    <dbReference type="NCBI Taxonomy" id="1195246"/>
    <lineage>
        <taxon>Bacteria</taxon>
        <taxon>Pseudomonadati</taxon>
        <taxon>Pseudomonadota</taxon>
        <taxon>Gammaproteobacteria</taxon>
        <taxon>Alteromonadales</taxon>
        <taxon>Alteromonadaceae</taxon>
        <taxon>Alishewanella</taxon>
    </lineage>
</organism>
<feature type="transmembrane region" description="Helical" evidence="1">
    <location>
        <begin position="75"/>
        <end position="95"/>
    </location>
</feature>
<dbReference type="PROSITE" id="PS51257">
    <property type="entry name" value="PROKAR_LIPOPROTEIN"/>
    <property type="match status" value="1"/>
</dbReference>
<keyword evidence="3" id="KW-1185">Reference proteome</keyword>
<dbReference type="EMBL" id="AKKU01000011">
    <property type="protein sequence ID" value="EIW89580.1"/>
    <property type="molecule type" value="Genomic_DNA"/>
</dbReference>
<accession>I9DTV4</accession>